<dbReference type="RefSeq" id="XP_068357729.1">
    <property type="nucleotide sequence ID" value="XM_068505810.1"/>
</dbReference>
<evidence type="ECO:0000313" key="3">
    <source>
        <dbReference type="Proteomes" id="UP000179807"/>
    </source>
</evidence>
<comment type="caution">
    <text evidence="2">The sequence shown here is derived from an EMBL/GenBank/DDBJ whole genome shotgun (WGS) entry which is preliminary data.</text>
</comment>
<dbReference type="VEuPathDB" id="TrichDB:TRFO_27857"/>
<feature type="coiled-coil region" evidence="1">
    <location>
        <begin position="1052"/>
        <end position="1112"/>
    </location>
</feature>
<proteinExistence type="predicted"/>
<dbReference type="EMBL" id="MLAK01000787">
    <property type="protein sequence ID" value="OHT04593.1"/>
    <property type="molecule type" value="Genomic_DNA"/>
</dbReference>
<dbReference type="PANTHER" id="PTHR32114">
    <property type="entry name" value="ABC TRANSPORTER ABCH.3"/>
    <property type="match status" value="1"/>
</dbReference>
<feature type="coiled-coil region" evidence="1">
    <location>
        <begin position="428"/>
        <end position="498"/>
    </location>
</feature>
<feature type="coiled-coil region" evidence="1">
    <location>
        <begin position="1562"/>
        <end position="1676"/>
    </location>
</feature>
<accession>A0A1J4JZK6</accession>
<keyword evidence="1" id="KW-0175">Coiled coil</keyword>
<name>A0A1J4JZK6_9EUKA</name>
<dbReference type="SUPFAM" id="SSF58113">
    <property type="entry name" value="Apolipoprotein A-I"/>
    <property type="match status" value="1"/>
</dbReference>
<dbReference type="SUPFAM" id="SSF47661">
    <property type="entry name" value="t-snare proteins"/>
    <property type="match status" value="1"/>
</dbReference>
<reference evidence="2" key="1">
    <citation type="submission" date="2016-10" db="EMBL/GenBank/DDBJ databases">
        <authorList>
            <person name="Benchimol M."/>
            <person name="Almeida L.G."/>
            <person name="Vasconcelos A.T."/>
            <person name="Perreira-Neves A."/>
            <person name="Rosa I.A."/>
            <person name="Tasca T."/>
            <person name="Bogo M.R."/>
            <person name="de Souza W."/>
        </authorList>
    </citation>
    <scope>NUCLEOTIDE SEQUENCE [LARGE SCALE GENOMIC DNA]</scope>
    <source>
        <strain evidence="2">K</strain>
    </source>
</reference>
<dbReference type="GO" id="GO:0016020">
    <property type="term" value="C:membrane"/>
    <property type="evidence" value="ECO:0007669"/>
    <property type="project" value="InterPro"/>
</dbReference>
<feature type="coiled-coil region" evidence="1">
    <location>
        <begin position="21"/>
        <end position="103"/>
    </location>
</feature>
<evidence type="ECO:0000313" key="2">
    <source>
        <dbReference type="EMBL" id="OHT04593.1"/>
    </source>
</evidence>
<keyword evidence="3" id="KW-1185">Reference proteome</keyword>
<feature type="coiled-coil region" evidence="1">
    <location>
        <begin position="161"/>
        <end position="188"/>
    </location>
</feature>
<feature type="coiled-coil region" evidence="1">
    <location>
        <begin position="241"/>
        <end position="347"/>
    </location>
</feature>
<sequence>MDLTQTYAGGSPDPSKRSKNLQIIQREFSKYQKKLDSLKNLFDEYQRNVNEQFNNGELATRVQNIEADVQRMNELKDNFTQNLDNIIKEKEQIQNEVSKFTDAFDKLKSIKKQVKKTTTGYLNLKADFEPRIPQVDENTIRIVELDNKIDTENQATKDFLLAEIANLKKQHQDDINALRRELMEEIQKSKDATIDELQPTIEQSNSVDEKLKTLNQDLRKHISKGLKKYQDETNKARIEDIQRVQEDHQDLVNKYEVLRNDFDNAKTDEMQRDIEKNRNDINDTNEDIKNVVKTRLDNHQNRLDDHDNQLKQIHEFNDDINDRINFISADIDEHKQANNERETLIEESVKKLTESTAQRFTETTEIHNSFEKRVNKNFDANNKVHENFQEHFSVLDTHVEAQDTNLENMVEDNTKFKTDFEEFFTNFTDKLEQRIKDVELTTDAAKRTTNSRCNDLDTEIDRAKKELKGIRNDIDERLRKYENDAEQIKQTNKQENASFKNDMQKILIDIREQGDSTKLEIKEWNDEQFTLMHNKLKKMSTLLKSLKGADGTDLETLMNKINETDTQLRTNLANAVIEQEKIKKDMQTSITTITKHMNSFTEKIMTDFSTYQNANNANISDNIHDLQTQITTLKRDSKKSFDESNDLIFKNKNENEKSLKCLADKLESIQAANDRNGENINQLIEEINNEIDSTKQNIKKASDAIAINQNETLEREKILATEIEKLSKDIYDKVSKNNNKYDKELQDINGHIKIANEKFIQSKLTEENIQHSIKELDSSAQEMKRFLQGRIDDTTEQANKAVDARINVIISKIDKIQSLYDLIIGDSDIDFPKLLESLAEIQKQIDNQSDELNKSISNVHDTLLSEIHNVSSSSSTETTNIRKEIETLRSETAENMTNAIFGLRERVNNKTDTLQTSITNIANKINNFIGTEASNLPQIIAKINKIQSDFEKNETEILEESRNNDNQLKDQITLLGTQFSQYAENVAGTFKHMKNKNSGEISKVKEAIKRSDTNLRDFSSQIIKELNRISDNGGLTLPILKSQIEDLTQSTLDSFNQNTDNLRELHKKLTEQIKKLRKDISGIKDGSEDLSLNSINDQLIKLINDIMQVKSEQQTFIDSSNDKLNSHTLKTDHKIATLEDAINSFDTKLRNQIEDVKTTATSTDESNQRQFTDILQKLSLQATQTETASKKRKKKILEVIKASNEIQYKLNDDLTERQKQIENKVEENEKKHDTDVSLLNDTVTEKINQIQNASLIKVDEKTSELRDIIRKLDGEVREIKSNSDQSINAIAEFYNDEITKLKTDIARIRGSSDESLATVSQSIKKFRESSETRFKTLEDQTMSLDNLINQKALELNKSMLSGDKNIQTTLDSLTVKFQDLHKNLTDAIENIEKDNTEKFSKTEHARERTENTLSEKIDTVQKHLEATIKANESNDLSHFESINNSLKEFTKTLNNDRFKNESQLNETVKQVSDYFKNDNSAIRKLISETSDSLNKKLAKIIDNCQQKFTEIDSTTDSLAKEHSNDMSSMKVLLEDCEGRLSSLVDETLKSMKEGDQSLSHKIEMLDHNITETKKNIKNLEEKENTDFAKSQSDLLDAMNNNSSTLEQMYENIKKRIEKKKQDMRKMGNMIQLEFQQMNEDLENSKDQISKNAQIAKEEIEKASTQLRKEMNDNLNEQKITNSNLSKGIKEINQDISNRINPLFNDTNDKLNKASGRIDILDESFKNYQSKIKKDFSNIDTNFVKVENSIENTQNSLNNRLDSEKQKLLEKHSKTSSQIDDIVKDMSKQFSQISAAMIEIDDLKRVHFYNAEMEAFSVKFDEVLMYLEKNKEIIYNFIHSTFLDKSILSLKGDSLYTDAQIETKLKEKVHINKYGNKGNENEKVIKKLKNDTEIGTMIRNELMTHNSLKLIIPKSTRVIWNKTVKLLPYQRLTITGEDRESSVVQMIGIETFGGAISDPSRCFIDAFSTMLLINIRIEANIGKKINDKEQADLCALFNVRGWESVGPSVIKLSSCTVNSDRSVINVAGNAFAQISFVNGCRISNSQGDDNDSEIIYPVSAESGAFPNGYGMIACDDVILAGKAIEWDKSQYLINDLVNED</sequence>
<dbReference type="PANTHER" id="PTHR32114:SF2">
    <property type="entry name" value="ABC TRANSPORTER ABCH.3"/>
    <property type="match status" value="1"/>
</dbReference>
<protein>
    <submittedName>
        <fullName evidence="2">Uncharacterized protein</fullName>
    </submittedName>
</protein>
<organism evidence="2 3">
    <name type="scientific">Tritrichomonas foetus</name>
    <dbReference type="NCBI Taxonomy" id="1144522"/>
    <lineage>
        <taxon>Eukaryota</taxon>
        <taxon>Metamonada</taxon>
        <taxon>Parabasalia</taxon>
        <taxon>Tritrichomonadida</taxon>
        <taxon>Tritrichomonadidae</taxon>
        <taxon>Tritrichomonas</taxon>
    </lineage>
</organism>
<feature type="coiled-coil region" evidence="1">
    <location>
        <begin position="666"/>
        <end position="711"/>
    </location>
</feature>
<dbReference type="GeneID" id="94840514"/>
<evidence type="ECO:0000256" key="1">
    <source>
        <dbReference type="SAM" id="Coils"/>
    </source>
</evidence>
<dbReference type="InterPro" id="IPR010989">
    <property type="entry name" value="SNARE"/>
</dbReference>
<dbReference type="OrthoDB" id="10691456at2759"/>
<dbReference type="GO" id="GO:0016192">
    <property type="term" value="P:vesicle-mediated transport"/>
    <property type="evidence" value="ECO:0007669"/>
    <property type="project" value="InterPro"/>
</dbReference>
<gene>
    <name evidence="2" type="ORF">TRFO_27857</name>
</gene>
<dbReference type="Proteomes" id="UP000179807">
    <property type="component" value="Unassembled WGS sequence"/>
</dbReference>